<comment type="function">
    <text evidence="8 9">Involved in DNA repair and in homologous recombination. May regulate the cleavage reactions of the branch-structured DNA. Has a very weak ATPase activity that is not stimulated by DNA. Binds DNA but does not promote DNA strands exchange.</text>
</comment>
<dbReference type="HOGENOM" id="CLU_041732_2_0_2"/>
<evidence type="ECO:0000256" key="1">
    <source>
        <dbReference type="ARBA" id="ARBA00006876"/>
    </source>
</evidence>
<protein>
    <recommendedName>
        <fullName evidence="2 9">DNA repair and recombination protein RadB</fullName>
    </recommendedName>
</protein>
<evidence type="ECO:0000256" key="7">
    <source>
        <dbReference type="ARBA" id="ARBA00023172"/>
    </source>
</evidence>
<dbReference type="EMBL" id="CP002737">
    <property type="protein sequence ID" value="AEF96035.1"/>
    <property type="molecule type" value="Genomic_DNA"/>
</dbReference>
<keyword evidence="7 9" id="KW-0233">DNA recombination</keyword>
<dbReference type="Gene3D" id="3.40.50.300">
    <property type="entry name" value="P-loop containing nucleotide triphosphate hydrolases"/>
    <property type="match status" value="1"/>
</dbReference>
<dbReference type="OrthoDB" id="17644at2157"/>
<evidence type="ECO:0000256" key="8">
    <source>
        <dbReference type="ARBA" id="ARBA00024641"/>
    </source>
</evidence>
<keyword evidence="4 9" id="KW-0227">DNA damage</keyword>
<sequence length="213" mass="24453">MLKNILKGEIEKKTITQLYGPPGAGKTNICIISSINTIKKGKKVVYIDTEGSLSLERIKQICPNDFEDILKNMIIYEPYDFEEQTEVIEKKVPLLNNVGLIVVDGIASLYRLELSDDVNKNARLNRILGRQILNLLKVAKKNDLAILITNQIRDTLDGFEATGGRILEYWSKTIVRIEKYEQYREAILEKHRYAKEGEKVRFKIVDRGIEIID</sequence>
<dbReference type="Proteomes" id="UP000009227">
    <property type="component" value="Chromosome"/>
</dbReference>
<gene>
    <name evidence="9" type="primary">radB</name>
    <name evidence="11" type="ordered locus">Metig_0479</name>
</gene>
<dbReference type="SMART" id="SM00382">
    <property type="entry name" value="AAA"/>
    <property type="match status" value="1"/>
</dbReference>
<feature type="domain" description="RecA family profile 1" evidence="10">
    <location>
        <begin position="1"/>
        <end position="152"/>
    </location>
</feature>
<evidence type="ECO:0000259" key="10">
    <source>
        <dbReference type="PROSITE" id="PS50162"/>
    </source>
</evidence>
<dbReference type="AlphaFoldDB" id="F6BBM6"/>
<evidence type="ECO:0000256" key="6">
    <source>
        <dbReference type="ARBA" id="ARBA00023125"/>
    </source>
</evidence>
<proteinExistence type="inferred from homology"/>
<dbReference type="SUPFAM" id="SSF52540">
    <property type="entry name" value="P-loop containing nucleoside triphosphate hydrolases"/>
    <property type="match status" value="1"/>
</dbReference>
<dbReference type="InterPro" id="IPR027417">
    <property type="entry name" value="P-loop_NTPase"/>
</dbReference>
<evidence type="ECO:0000256" key="4">
    <source>
        <dbReference type="ARBA" id="ARBA00022763"/>
    </source>
</evidence>
<dbReference type="InterPro" id="IPR020588">
    <property type="entry name" value="RecA_ATP-bd"/>
</dbReference>
<dbReference type="InterPro" id="IPR003593">
    <property type="entry name" value="AAA+_ATPase"/>
</dbReference>
<dbReference type="PROSITE" id="PS50162">
    <property type="entry name" value="RECA_2"/>
    <property type="match status" value="1"/>
</dbReference>
<dbReference type="GO" id="GO:0005524">
    <property type="term" value="F:ATP binding"/>
    <property type="evidence" value="ECO:0007669"/>
    <property type="project" value="UniProtKB-UniRule"/>
</dbReference>
<dbReference type="PIRSF" id="PIRSF003336">
    <property type="entry name" value="RadB"/>
    <property type="match status" value="1"/>
</dbReference>
<evidence type="ECO:0000256" key="3">
    <source>
        <dbReference type="ARBA" id="ARBA00022741"/>
    </source>
</evidence>
<keyword evidence="12" id="KW-1185">Reference proteome</keyword>
<dbReference type="GO" id="GO:0140664">
    <property type="term" value="F:ATP-dependent DNA damage sensor activity"/>
    <property type="evidence" value="ECO:0007669"/>
    <property type="project" value="InterPro"/>
</dbReference>
<dbReference type="KEGG" id="mig:Metig_0479"/>
<reference evidence="11 12" key="1">
    <citation type="submission" date="2011-05" db="EMBL/GenBank/DDBJ databases">
        <title>Complete sequence of Methanotorris igneus Kol 5.</title>
        <authorList>
            <consortium name="US DOE Joint Genome Institute"/>
            <person name="Lucas S."/>
            <person name="Han J."/>
            <person name="Lapidus A."/>
            <person name="Cheng J.-F."/>
            <person name="Goodwin L."/>
            <person name="Pitluck S."/>
            <person name="Peters L."/>
            <person name="Mikhailova N."/>
            <person name="Chertkov O."/>
            <person name="Han C."/>
            <person name="Tapia R."/>
            <person name="Land M."/>
            <person name="Hauser L."/>
            <person name="Kyrpides N."/>
            <person name="Ivanova N."/>
            <person name="Pagani I."/>
            <person name="Sieprawska-Lupa M."/>
            <person name="Whitman W."/>
            <person name="Woyke T."/>
        </authorList>
    </citation>
    <scope>NUCLEOTIDE SEQUENCE [LARGE SCALE GENOMIC DNA]</scope>
    <source>
        <strain evidence="12">DSM 5666 / JCM 11834 / Kol 5</strain>
    </source>
</reference>
<dbReference type="RefSeq" id="WP_013798643.1">
    <property type="nucleotide sequence ID" value="NC_015562.1"/>
</dbReference>
<dbReference type="PANTHER" id="PTHR22942:SF47">
    <property type="entry name" value="DNA REPAIR AND RECOMBINATION PROTEIN RADB"/>
    <property type="match status" value="1"/>
</dbReference>
<dbReference type="NCBIfam" id="TIGR02237">
    <property type="entry name" value="recomb_radB"/>
    <property type="match status" value="1"/>
</dbReference>
<dbReference type="GO" id="GO:0006310">
    <property type="term" value="P:DNA recombination"/>
    <property type="evidence" value="ECO:0007669"/>
    <property type="project" value="UniProtKB-UniRule"/>
</dbReference>
<dbReference type="InterPro" id="IPR013632">
    <property type="entry name" value="Rad51_C"/>
</dbReference>
<accession>F6BBM6</accession>
<evidence type="ECO:0000256" key="2">
    <source>
        <dbReference type="ARBA" id="ARBA00018143"/>
    </source>
</evidence>
<dbReference type="GO" id="GO:0006281">
    <property type="term" value="P:DNA repair"/>
    <property type="evidence" value="ECO:0007669"/>
    <property type="project" value="UniProtKB-UniRule"/>
</dbReference>
<dbReference type="InterPro" id="IPR011939">
    <property type="entry name" value="DNA_repair_and_recomb_RadB"/>
</dbReference>
<keyword evidence="6 9" id="KW-0238">DNA-binding</keyword>
<evidence type="ECO:0000313" key="12">
    <source>
        <dbReference type="Proteomes" id="UP000009227"/>
    </source>
</evidence>
<evidence type="ECO:0000256" key="5">
    <source>
        <dbReference type="ARBA" id="ARBA00022840"/>
    </source>
</evidence>
<organism evidence="12">
    <name type="scientific">Methanotorris igneus (strain DSM 5666 / JCM 11834 / Kol 5)</name>
    <dbReference type="NCBI Taxonomy" id="880724"/>
    <lineage>
        <taxon>Archaea</taxon>
        <taxon>Methanobacteriati</taxon>
        <taxon>Methanobacteriota</taxon>
        <taxon>Methanomada group</taxon>
        <taxon>Methanococci</taxon>
        <taxon>Methanococcales</taxon>
        <taxon>Methanocaldococcaceae</taxon>
        <taxon>Methanotorris</taxon>
    </lineage>
</organism>
<dbReference type="HAMAP" id="MF_00350">
    <property type="entry name" value="RadB"/>
    <property type="match status" value="1"/>
</dbReference>
<name>F6BBM6_METIK</name>
<keyword evidence="5 9" id="KW-0067">ATP-binding</keyword>
<dbReference type="GeneID" id="10643316"/>
<keyword evidence="3 9" id="KW-0547">Nucleotide-binding</keyword>
<evidence type="ECO:0000256" key="9">
    <source>
        <dbReference type="HAMAP-Rule" id="MF_00350"/>
    </source>
</evidence>
<evidence type="ECO:0000313" key="11">
    <source>
        <dbReference type="EMBL" id="AEF96035.1"/>
    </source>
</evidence>
<comment type="similarity">
    <text evidence="1 9">Belongs to the eukaryotic RecA-like protein family. RadB subfamily.</text>
</comment>
<dbReference type="Pfam" id="PF08423">
    <property type="entry name" value="Rad51"/>
    <property type="match status" value="1"/>
</dbReference>
<dbReference type="STRING" id="880724.Metig_0479"/>
<dbReference type="PANTHER" id="PTHR22942">
    <property type="entry name" value="RECA/RAD51/RADA DNA STRAND-PAIRING FAMILY MEMBER"/>
    <property type="match status" value="1"/>
</dbReference>
<dbReference type="GO" id="GO:0003684">
    <property type="term" value="F:damaged DNA binding"/>
    <property type="evidence" value="ECO:0007669"/>
    <property type="project" value="UniProtKB-UniRule"/>
</dbReference>